<dbReference type="Gene3D" id="2.40.40.10">
    <property type="entry name" value="RlpA-like domain"/>
    <property type="match status" value="1"/>
</dbReference>
<name>A0A1H3N1F2_9PSEU</name>
<dbReference type="AlphaFoldDB" id="A0A1H3N1F2"/>
<dbReference type="PANTHER" id="PTHR31836:SF28">
    <property type="entry name" value="SRCR DOMAIN-CONTAINING PROTEIN-RELATED"/>
    <property type="match status" value="1"/>
</dbReference>
<sequence length="254" mass="26673">MRKFLCVLAAMSLTLATATVARAGVVVMNWVPSYTLCKLVPGSLCLKTADGHTLEILDADVTLGLADCIDLPTTHGPYVRVFDNLELEAIDPALVLQMRTGSCDDGEADILDTAFVNADTFLIDPIEGSVALGKVPIEDDATATDFTGTGACGKPTKNTDLIFALPASMFDPAPGGNPNTSSLCGRKARITNGSESVIATVADRSDSPQPPAKFGDISPQPPGKFGDIDLSPAAFDKIANRAEGRVKVTWEFVS</sequence>
<dbReference type="Proteomes" id="UP000199515">
    <property type="component" value="Unassembled WGS sequence"/>
</dbReference>
<dbReference type="InterPro" id="IPR036908">
    <property type="entry name" value="RlpA-like_sf"/>
</dbReference>
<keyword evidence="5" id="KW-1185">Reference proteome</keyword>
<evidence type="ECO:0000313" key="5">
    <source>
        <dbReference type="Proteomes" id="UP000199515"/>
    </source>
</evidence>
<feature type="signal peptide" evidence="3">
    <location>
        <begin position="1"/>
        <end position="23"/>
    </location>
</feature>
<feature type="region of interest" description="Disordered" evidence="2">
    <location>
        <begin position="203"/>
        <end position="222"/>
    </location>
</feature>
<accession>A0A1H3N1F2</accession>
<proteinExistence type="predicted"/>
<evidence type="ECO:0000256" key="1">
    <source>
        <dbReference type="ARBA" id="ARBA00022729"/>
    </source>
</evidence>
<dbReference type="PANTHER" id="PTHR31836">
    <property type="match status" value="1"/>
</dbReference>
<evidence type="ECO:0000313" key="4">
    <source>
        <dbReference type="EMBL" id="SDY82550.1"/>
    </source>
</evidence>
<evidence type="ECO:0000256" key="2">
    <source>
        <dbReference type="SAM" id="MobiDB-lite"/>
    </source>
</evidence>
<dbReference type="InterPro" id="IPR051477">
    <property type="entry name" value="Expansin_CellWall"/>
</dbReference>
<evidence type="ECO:0000256" key="3">
    <source>
        <dbReference type="SAM" id="SignalP"/>
    </source>
</evidence>
<dbReference type="RefSeq" id="WP_143047178.1">
    <property type="nucleotide sequence ID" value="NZ_FNON01000007.1"/>
</dbReference>
<protein>
    <submittedName>
        <fullName evidence="4">Uncharacterized protein</fullName>
    </submittedName>
</protein>
<dbReference type="CDD" id="cd22191">
    <property type="entry name" value="DPBB_RlpA_EXP_N-like"/>
    <property type="match status" value="1"/>
</dbReference>
<dbReference type="OrthoDB" id="5499927at2"/>
<organism evidence="4 5">
    <name type="scientific">Amycolatopsis xylanica</name>
    <dbReference type="NCBI Taxonomy" id="589385"/>
    <lineage>
        <taxon>Bacteria</taxon>
        <taxon>Bacillati</taxon>
        <taxon>Actinomycetota</taxon>
        <taxon>Actinomycetes</taxon>
        <taxon>Pseudonocardiales</taxon>
        <taxon>Pseudonocardiaceae</taxon>
        <taxon>Amycolatopsis</taxon>
    </lineage>
</organism>
<feature type="chain" id="PRO_5011479158" evidence="3">
    <location>
        <begin position="24"/>
        <end position="254"/>
    </location>
</feature>
<keyword evidence="1 3" id="KW-0732">Signal</keyword>
<dbReference type="EMBL" id="FNON01000007">
    <property type="protein sequence ID" value="SDY82550.1"/>
    <property type="molecule type" value="Genomic_DNA"/>
</dbReference>
<dbReference type="SUPFAM" id="SSF50685">
    <property type="entry name" value="Barwin-like endoglucanases"/>
    <property type="match status" value="1"/>
</dbReference>
<reference evidence="4 5" key="1">
    <citation type="submission" date="2016-10" db="EMBL/GenBank/DDBJ databases">
        <authorList>
            <person name="de Groot N.N."/>
        </authorList>
    </citation>
    <scope>NUCLEOTIDE SEQUENCE [LARGE SCALE GENOMIC DNA]</scope>
    <source>
        <strain evidence="4 5">CPCC 202699</strain>
    </source>
</reference>
<gene>
    <name evidence="4" type="ORF">SAMN05421504_10785</name>
</gene>
<dbReference type="STRING" id="589385.SAMN05421504_10785"/>